<dbReference type="GeneID" id="28719184"/>
<dbReference type="Proteomes" id="UP000006548">
    <property type="component" value="Chromosome 3"/>
</dbReference>
<dbReference type="AlphaFoldDB" id="A0A1I9LNS3"/>
<dbReference type="SMR" id="A0A1I9LNS3"/>
<accession>A0A1I9LNS3</accession>
<gene>
    <name evidence="1 2" type="ordered locus">At3g09055</name>
</gene>
<dbReference type="InParanoid" id="A0A1I9LNS3"/>
<dbReference type="EMBL" id="CP002686">
    <property type="protein sequence ID" value="ANM64231.1"/>
    <property type="molecule type" value="Genomic_DNA"/>
</dbReference>
<name>A0A1I9LNS3_ARATH</name>
<evidence type="ECO:0000313" key="1">
    <source>
        <dbReference type="Araport" id="AT3G09055"/>
    </source>
</evidence>
<proteinExistence type="predicted"/>
<dbReference type="Araport" id="AT3G09055"/>
<reference evidence="2 3" key="1">
    <citation type="journal article" date="2000" name="Nature">
        <title>Sequence and analysis of chromosome 3 of the plant Arabidopsis thaliana.</title>
        <authorList>
            <consortium name="European Union Chromosome 3 Arabidopsis Sequencing Consortium"/>
            <consortium name="Institute for Genomic Research"/>
            <consortium name="Kazusa DNA Research Institute"/>
            <person name="Salanoubat M."/>
            <person name="Lemcke K."/>
            <person name="Rieger M."/>
            <person name="Ansorge W."/>
            <person name="Unseld M."/>
            <person name="Fartmann B."/>
            <person name="Valle G."/>
            <person name="Blocker H."/>
            <person name="Perez-Alonso M."/>
            <person name="Obermaier B."/>
            <person name="Delseny M."/>
            <person name="Boutry M."/>
            <person name="Grivell L.A."/>
            <person name="Mache R."/>
            <person name="Puigdomenech P."/>
            <person name="De Simone V."/>
            <person name="Choisne N."/>
            <person name="Artiguenave F."/>
            <person name="Robert C."/>
            <person name="Brottier P."/>
            <person name="Wincker P."/>
            <person name="Cattolico L."/>
            <person name="Weissenbach J."/>
            <person name="Saurin W."/>
            <person name="Quetier F."/>
            <person name="Schafer M."/>
            <person name="Muller-Auer S."/>
            <person name="Gabel C."/>
            <person name="Fuchs M."/>
            <person name="Benes V."/>
            <person name="Wurmbach E."/>
            <person name="Drzonek H."/>
            <person name="Erfle H."/>
            <person name="Jordan N."/>
            <person name="Bangert S."/>
            <person name="Wiedelmann R."/>
            <person name="Kranz H."/>
            <person name="Voss H."/>
            <person name="Holland R."/>
            <person name="Brandt P."/>
            <person name="Nyakatura G."/>
            <person name="Vezzi A."/>
            <person name="D'Angelo M."/>
            <person name="Pallavicini A."/>
            <person name="Toppo S."/>
            <person name="Simionati B."/>
            <person name="Conrad A."/>
            <person name="Hornischer K."/>
            <person name="Kauer G."/>
            <person name="Lohnert T.H."/>
            <person name="Nordsiek G."/>
            <person name="Reichelt J."/>
            <person name="Scharfe M."/>
            <person name="Schon O."/>
            <person name="Bargues M."/>
            <person name="Terol J."/>
            <person name="Climent J."/>
            <person name="Navarro P."/>
            <person name="Collado C."/>
            <person name="Perez-Perez A."/>
            <person name="Ottenwalder B."/>
            <person name="Duchemin D."/>
            <person name="Cooke R."/>
            <person name="Laudie M."/>
            <person name="Berger-Llauro C."/>
            <person name="Purnelle B."/>
            <person name="Masuy D."/>
            <person name="de Haan M."/>
            <person name="Maarse A.C."/>
            <person name="Alcaraz J.P."/>
            <person name="Cottet A."/>
            <person name="Casacuberta E."/>
            <person name="Monfort A."/>
            <person name="Argiriou A."/>
            <person name="flores M."/>
            <person name="Liguori R."/>
            <person name="Vitale D."/>
            <person name="Mannhaupt G."/>
            <person name="Haase D."/>
            <person name="Schoof H."/>
            <person name="Rudd S."/>
            <person name="Zaccaria P."/>
            <person name="Mewes H.W."/>
            <person name="Mayer K.F."/>
            <person name="Kaul S."/>
            <person name="Town C.D."/>
            <person name="Koo H.L."/>
            <person name="Tallon L.J."/>
            <person name="Jenkins J."/>
            <person name="Rooney T."/>
            <person name="Rizzo M."/>
            <person name="Walts A."/>
            <person name="Utterback T."/>
            <person name="Fujii C.Y."/>
            <person name="Shea T.P."/>
            <person name="Creasy T.H."/>
            <person name="Haas B."/>
            <person name="Maiti R."/>
            <person name="Wu D."/>
            <person name="Peterson J."/>
            <person name="Van Aken S."/>
            <person name="Pai G."/>
            <person name="Militscher J."/>
            <person name="Sellers P."/>
            <person name="Gill J.E."/>
            <person name="Feldblyum T.V."/>
            <person name="Preuss D."/>
            <person name="Lin X."/>
            <person name="Nierman W.C."/>
            <person name="Salzberg S.L."/>
            <person name="White O."/>
            <person name="Venter J.C."/>
            <person name="Fraser C.M."/>
            <person name="Kaneko T."/>
            <person name="Nakamura Y."/>
            <person name="Sato S."/>
            <person name="Kato T."/>
            <person name="Asamizu E."/>
            <person name="Sasamoto S."/>
            <person name="Kimura T."/>
            <person name="Idesawa K."/>
            <person name="Kawashima K."/>
            <person name="Kishida Y."/>
            <person name="Kiyokawa C."/>
            <person name="Kohara M."/>
            <person name="Matsumoto M."/>
            <person name="Matsuno A."/>
            <person name="Muraki A."/>
            <person name="Nakayama S."/>
            <person name="Nakazaki N."/>
            <person name="Shinpo S."/>
            <person name="Takeuchi C."/>
            <person name="Wada T."/>
            <person name="Watanabe A."/>
            <person name="Yamada M."/>
            <person name="Yasuda M."/>
            <person name="Tabata S."/>
        </authorList>
    </citation>
    <scope>NUCLEOTIDE SEQUENCE [LARGE SCALE GENOMIC DNA]</scope>
    <source>
        <strain evidence="3">cv. Columbia</strain>
    </source>
</reference>
<dbReference type="KEGG" id="ath:AT3G09055"/>
<organism evidence="2 3">
    <name type="scientific">Arabidopsis thaliana</name>
    <name type="common">Mouse-ear cress</name>
    <dbReference type="NCBI Taxonomy" id="3702"/>
    <lineage>
        <taxon>Eukaryota</taxon>
        <taxon>Viridiplantae</taxon>
        <taxon>Streptophyta</taxon>
        <taxon>Embryophyta</taxon>
        <taxon>Tracheophyta</taxon>
        <taxon>Spermatophyta</taxon>
        <taxon>Magnoliopsida</taxon>
        <taxon>eudicotyledons</taxon>
        <taxon>Gunneridae</taxon>
        <taxon>Pentapetalae</taxon>
        <taxon>rosids</taxon>
        <taxon>malvids</taxon>
        <taxon>Brassicales</taxon>
        <taxon>Brassicaceae</taxon>
        <taxon>Camelineae</taxon>
        <taxon>Arabidopsis</taxon>
    </lineage>
</organism>
<evidence type="ECO:0000313" key="2">
    <source>
        <dbReference type="EMBL" id="ANM64231.1"/>
    </source>
</evidence>
<reference evidence="3" key="2">
    <citation type="journal article" date="2017" name="Plant J.">
        <title>Araport11: a complete reannotation of the Arabidopsis thaliana reference genome.</title>
        <authorList>
            <person name="Cheng C.Y."/>
            <person name="Krishnakumar V."/>
            <person name="Chan A.P."/>
            <person name="Thibaud-Nissen F."/>
            <person name="Schobel S."/>
            <person name="Town C.D."/>
        </authorList>
    </citation>
    <scope>GENOME REANNOTATION</scope>
    <source>
        <strain evidence="3">cv. Columbia</strain>
    </source>
</reference>
<dbReference type="RefSeq" id="NP_001326275.1">
    <property type="nucleotide sequence ID" value="NM_001337798.1"/>
</dbReference>
<dbReference type="TAIR" id="AT3G09055"/>
<protein>
    <submittedName>
        <fullName evidence="2">Uncharacterized protein</fullName>
    </submittedName>
</protein>
<keyword evidence="3" id="KW-1185">Reference proteome</keyword>
<sequence length="36" mass="3819">MASSPTLSNSALASSANLVRYSDLSSKKSVKRTFDV</sequence>
<dbReference type="ExpressionAtlas" id="A0A1I9LNS3">
    <property type="expression patterns" value="baseline and differential"/>
</dbReference>
<evidence type="ECO:0000313" key="3">
    <source>
        <dbReference type="Proteomes" id="UP000006548"/>
    </source>
</evidence>